<dbReference type="InterPro" id="IPR008906">
    <property type="entry name" value="HATC_C_dom"/>
</dbReference>
<proteinExistence type="predicted"/>
<keyword evidence="3" id="KW-1185">Reference proteome</keyword>
<evidence type="ECO:0000313" key="3">
    <source>
        <dbReference type="Proteomes" id="UP001050691"/>
    </source>
</evidence>
<sequence length="85" mass="9687">MYTTLVGFMKPKSTSSLPPVKAEWSSYCHAVNWPDIHKLNLIEWWDHNRDIYPTLFLLALDYLPGQATSVPSEHVFSSSAETDTC</sequence>
<name>A0AAV5A7P3_9AGAM</name>
<dbReference type="Proteomes" id="UP001050691">
    <property type="component" value="Unassembled WGS sequence"/>
</dbReference>
<evidence type="ECO:0000259" key="1">
    <source>
        <dbReference type="Pfam" id="PF05699"/>
    </source>
</evidence>
<evidence type="ECO:0000313" key="2">
    <source>
        <dbReference type="EMBL" id="GJJ10637.1"/>
    </source>
</evidence>
<dbReference type="Pfam" id="PF05699">
    <property type="entry name" value="Dimer_Tnp_hAT"/>
    <property type="match status" value="1"/>
</dbReference>
<dbReference type="SUPFAM" id="SSF53098">
    <property type="entry name" value="Ribonuclease H-like"/>
    <property type="match status" value="1"/>
</dbReference>
<dbReference type="AlphaFoldDB" id="A0AAV5A7P3"/>
<dbReference type="InterPro" id="IPR012337">
    <property type="entry name" value="RNaseH-like_sf"/>
</dbReference>
<gene>
    <name evidence="2" type="ORF">Clacol_004864</name>
</gene>
<protein>
    <recommendedName>
        <fullName evidence="1">HAT C-terminal dimerisation domain-containing protein</fullName>
    </recommendedName>
</protein>
<reference evidence="2" key="1">
    <citation type="submission" date="2021-10" db="EMBL/GenBank/DDBJ databases">
        <title>De novo Genome Assembly of Clathrus columnatus (Basidiomycota, Fungi) Using Illumina and Nanopore Sequence Data.</title>
        <authorList>
            <person name="Ogiso-Tanaka E."/>
            <person name="Itagaki H."/>
            <person name="Hosoya T."/>
            <person name="Hosaka K."/>
        </authorList>
    </citation>
    <scope>NUCLEOTIDE SEQUENCE</scope>
    <source>
        <strain evidence="2">MO-923</strain>
    </source>
</reference>
<accession>A0AAV5A7P3</accession>
<feature type="domain" description="HAT C-terminal dimerisation" evidence="1">
    <location>
        <begin position="27"/>
        <end position="79"/>
    </location>
</feature>
<organism evidence="2 3">
    <name type="scientific">Clathrus columnatus</name>
    <dbReference type="NCBI Taxonomy" id="1419009"/>
    <lineage>
        <taxon>Eukaryota</taxon>
        <taxon>Fungi</taxon>
        <taxon>Dikarya</taxon>
        <taxon>Basidiomycota</taxon>
        <taxon>Agaricomycotina</taxon>
        <taxon>Agaricomycetes</taxon>
        <taxon>Phallomycetidae</taxon>
        <taxon>Phallales</taxon>
        <taxon>Clathraceae</taxon>
        <taxon>Clathrus</taxon>
    </lineage>
</organism>
<comment type="caution">
    <text evidence="2">The sequence shown here is derived from an EMBL/GenBank/DDBJ whole genome shotgun (WGS) entry which is preliminary data.</text>
</comment>
<dbReference type="EMBL" id="BPWL01000005">
    <property type="protein sequence ID" value="GJJ10637.1"/>
    <property type="molecule type" value="Genomic_DNA"/>
</dbReference>
<dbReference type="GO" id="GO:0046983">
    <property type="term" value="F:protein dimerization activity"/>
    <property type="evidence" value="ECO:0007669"/>
    <property type="project" value="InterPro"/>
</dbReference>